<evidence type="ECO:0000313" key="1">
    <source>
        <dbReference type="EMBL" id="CAB4040418.1"/>
    </source>
</evidence>
<dbReference type="SUPFAM" id="SSF56219">
    <property type="entry name" value="DNase I-like"/>
    <property type="match status" value="1"/>
</dbReference>
<protein>
    <submittedName>
        <fullName evidence="1">Uncharacterized protein</fullName>
    </submittedName>
</protein>
<proteinExistence type="predicted"/>
<dbReference type="Gene3D" id="3.60.10.10">
    <property type="entry name" value="Endonuclease/exonuclease/phosphatase"/>
    <property type="match status" value="1"/>
</dbReference>
<keyword evidence="2" id="KW-1185">Reference proteome</keyword>
<gene>
    <name evidence="1" type="ORF">PACLA_8A056896</name>
</gene>
<feature type="non-terminal residue" evidence="1">
    <location>
        <position position="1"/>
    </location>
</feature>
<dbReference type="OrthoDB" id="7474049at2759"/>
<accession>A0A7D9LY13</accession>
<dbReference type="EMBL" id="CACRXK020026754">
    <property type="protein sequence ID" value="CAB4040418.1"/>
    <property type="molecule type" value="Genomic_DNA"/>
</dbReference>
<dbReference type="InterPro" id="IPR036691">
    <property type="entry name" value="Endo/exonu/phosph_ase_sf"/>
</dbReference>
<evidence type="ECO:0000313" key="2">
    <source>
        <dbReference type="Proteomes" id="UP001152795"/>
    </source>
</evidence>
<dbReference type="AlphaFoldDB" id="A0A7D9LY13"/>
<organism evidence="1 2">
    <name type="scientific">Paramuricea clavata</name>
    <name type="common">Red gorgonian</name>
    <name type="synonym">Violescent sea-whip</name>
    <dbReference type="NCBI Taxonomy" id="317549"/>
    <lineage>
        <taxon>Eukaryota</taxon>
        <taxon>Metazoa</taxon>
        <taxon>Cnidaria</taxon>
        <taxon>Anthozoa</taxon>
        <taxon>Octocorallia</taxon>
        <taxon>Malacalcyonacea</taxon>
        <taxon>Plexauridae</taxon>
        <taxon>Paramuricea</taxon>
    </lineage>
</organism>
<name>A0A7D9LY13_PARCT</name>
<feature type="non-terminal residue" evidence="1">
    <location>
        <position position="208"/>
    </location>
</feature>
<dbReference type="Proteomes" id="UP001152795">
    <property type="component" value="Unassembled WGS sequence"/>
</dbReference>
<reference evidence="1" key="1">
    <citation type="submission" date="2020-04" db="EMBL/GenBank/DDBJ databases">
        <authorList>
            <person name="Alioto T."/>
            <person name="Alioto T."/>
            <person name="Gomez Garrido J."/>
        </authorList>
    </citation>
    <scope>NUCLEOTIDE SEQUENCE</scope>
    <source>
        <strain evidence="1">A484AB</strain>
    </source>
</reference>
<comment type="caution">
    <text evidence="1">The sequence shown here is derived from an EMBL/GenBank/DDBJ whole genome shotgun (WGS) entry which is preliminary data.</text>
</comment>
<sequence length="208" mass="23755">RRSNLVPINLTSTRKVPSRESGFAVPKFMFINICSLAKTKNRVRAVVALEADLVNNDIDVCVVSESHLKPEMPDAVVTIHNYSIFRRDRSWEGRDMRAKGGVAIYVRNNLKVIDIYRSRDLNSLDIKHLDELPGWDAMVDFSTRGTKLKPMRRKRNASSSRVTLDNASLTRLNRYFGELCHDDNYVEPTLSIIGDEVDIPSFTEQQED</sequence>